<dbReference type="Proteomes" id="UP000298381">
    <property type="component" value="Unassembled WGS sequence"/>
</dbReference>
<dbReference type="PANTHER" id="PTHR11527">
    <property type="entry name" value="HEAT-SHOCK PROTEIN 20 FAMILY MEMBER"/>
    <property type="match status" value="1"/>
</dbReference>
<dbReference type="Pfam" id="PF00011">
    <property type="entry name" value="HSP20"/>
    <property type="match status" value="1"/>
</dbReference>
<dbReference type="CDD" id="cd06471">
    <property type="entry name" value="ACD_LpsHSP_like"/>
    <property type="match status" value="1"/>
</dbReference>
<dbReference type="InterPro" id="IPR008978">
    <property type="entry name" value="HSP20-like_chaperone"/>
</dbReference>
<evidence type="ECO:0000256" key="1">
    <source>
        <dbReference type="PROSITE-ProRule" id="PRU00285"/>
    </source>
</evidence>
<evidence type="ECO:0000313" key="4">
    <source>
        <dbReference type="EMBL" id="TFZ40765.1"/>
    </source>
</evidence>
<dbReference type="PROSITE" id="PS01031">
    <property type="entry name" value="SHSP"/>
    <property type="match status" value="1"/>
</dbReference>
<gene>
    <name evidence="4" type="ORF">E4100_04195</name>
</gene>
<dbReference type="InterPro" id="IPR031107">
    <property type="entry name" value="Small_HSP"/>
</dbReference>
<dbReference type="Gene3D" id="2.60.40.790">
    <property type="match status" value="1"/>
</dbReference>
<dbReference type="EMBL" id="SRIB01000004">
    <property type="protein sequence ID" value="TFZ40765.1"/>
    <property type="molecule type" value="Genomic_DNA"/>
</dbReference>
<reference evidence="4 5" key="1">
    <citation type="submission" date="2019-03" db="EMBL/GenBank/DDBJ databases">
        <title>Draft genome sequence data and analysis of a Fermenting Bacterium, Soehngenia longevitae strain 1933PT, isolated from petroleum reservoir in Azerbaijan.</title>
        <authorList>
            <person name="Grouzdev D.S."/>
            <person name="Bidzhieva S.K."/>
            <person name="Sokolova D.S."/>
            <person name="Tourova T.P."/>
            <person name="Poltaraus A.B."/>
            <person name="Nazina T.N."/>
        </authorList>
    </citation>
    <scope>NUCLEOTIDE SEQUENCE [LARGE SCALE GENOMIC DNA]</scope>
    <source>
        <strain evidence="4 5">1933P</strain>
    </source>
</reference>
<keyword evidence="5" id="KW-1185">Reference proteome</keyword>
<feature type="domain" description="SHSP" evidence="3">
    <location>
        <begin position="39"/>
        <end position="149"/>
    </location>
</feature>
<evidence type="ECO:0000313" key="5">
    <source>
        <dbReference type="Proteomes" id="UP000298381"/>
    </source>
</evidence>
<accession>A0A4Z0D7B3</accession>
<dbReference type="OrthoDB" id="9811615at2"/>
<dbReference type="RefSeq" id="WP_135270791.1">
    <property type="nucleotide sequence ID" value="NZ_SRIB01000004.1"/>
</dbReference>
<evidence type="ECO:0000256" key="2">
    <source>
        <dbReference type="RuleBase" id="RU003616"/>
    </source>
</evidence>
<name>A0A4Z0D7B3_9FIRM</name>
<evidence type="ECO:0000259" key="3">
    <source>
        <dbReference type="PROSITE" id="PS01031"/>
    </source>
</evidence>
<dbReference type="InterPro" id="IPR002068">
    <property type="entry name" value="A-crystallin/Hsp20_dom"/>
</dbReference>
<comment type="similarity">
    <text evidence="1 2">Belongs to the small heat shock protein (HSP20) family.</text>
</comment>
<comment type="caution">
    <text evidence="4">The sequence shown here is derived from an EMBL/GenBank/DDBJ whole genome shotgun (WGS) entry which is preliminary data.</text>
</comment>
<proteinExistence type="inferred from homology"/>
<dbReference type="SUPFAM" id="SSF49764">
    <property type="entry name" value="HSP20-like chaperones"/>
    <property type="match status" value="1"/>
</dbReference>
<protein>
    <submittedName>
        <fullName evidence="4">Hsp20/alpha crystallin family protein</fullName>
    </submittedName>
</protein>
<dbReference type="AlphaFoldDB" id="A0A4Z0D7B3"/>
<sequence>MAGLIPFNRRRDLATRGSGIDEFYNMLDDFFTSDWPFRRSLESDTFKLDVVDNGNEYLIEAELPGVDKKDINIEMVDGRLEISVTKDESKEEKDKNYIHKERYYSSMSRSIYLADAKNEGLKAKLENGVLKITVPKEEIKENKVKVAIE</sequence>
<organism evidence="4 5">
    <name type="scientific">Soehngenia longivitae</name>
    <dbReference type="NCBI Taxonomy" id="2562294"/>
    <lineage>
        <taxon>Bacteria</taxon>
        <taxon>Bacillati</taxon>
        <taxon>Bacillota</taxon>
        <taxon>Tissierellia</taxon>
        <taxon>Tissierellales</taxon>
        <taxon>Tissierellaceae</taxon>
        <taxon>Soehngenia</taxon>
    </lineage>
</organism>